<keyword evidence="2" id="KW-1185">Reference proteome</keyword>
<organism evidence="1 2">
    <name type="scientific">Rhodoferax potami</name>
    <dbReference type="NCBI Taxonomy" id="3068338"/>
    <lineage>
        <taxon>Bacteria</taxon>
        <taxon>Pseudomonadati</taxon>
        <taxon>Pseudomonadota</taxon>
        <taxon>Betaproteobacteria</taxon>
        <taxon>Burkholderiales</taxon>
        <taxon>Comamonadaceae</taxon>
        <taxon>Rhodoferax</taxon>
    </lineage>
</organism>
<dbReference type="Proteomes" id="UP001321700">
    <property type="component" value="Unassembled WGS sequence"/>
</dbReference>
<proteinExistence type="predicted"/>
<comment type="caution">
    <text evidence="1">The sequence shown here is derived from an EMBL/GenBank/DDBJ whole genome shotgun (WGS) entry which is preliminary data.</text>
</comment>
<accession>A0ABU3KIE3</accession>
<evidence type="ECO:0000313" key="1">
    <source>
        <dbReference type="EMBL" id="MDT7517430.1"/>
    </source>
</evidence>
<evidence type="ECO:0000313" key="2">
    <source>
        <dbReference type="Proteomes" id="UP001321700"/>
    </source>
</evidence>
<gene>
    <name evidence="1" type="ORF">RAE19_01510</name>
</gene>
<dbReference type="RefSeq" id="WP_313873256.1">
    <property type="nucleotide sequence ID" value="NZ_JAVBIK010000001.1"/>
</dbReference>
<name>A0ABU3KIE3_9BURK</name>
<reference evidence="1 2" key="1">
    <citation type="submission" date="2023-08" db="EMBL/GenBank/DDBJ databases">
        <title>Rhodoferax potami sp. nov. and Rhodoferax mekongensis sp. nov., isolated from the Mekong River in Thailand.</title>
        <authorList>
            <person name="Kitikhun S."/>
            <person name="Charoenyingcharoen P."/>
            <person name="Siriarchawattana P."/>
            <person name="Likhitrattanapisal S."/>
            <person name="Nilsakha T."/>
            <person name="Chanpet A."/>
            <person name="Rattanawaree P."/>
            <person name="Ingsriswang S."/>
        </authorList>
    </citation>
    <scope>NUCLEOTIDE SEQUENCE [LARGE SCALE GENOMIC DNA]</scope>
    <source>
        <strain evidence="1 2">TBRC 17660</strain>
    </source>
</reference>
<dbReference type="EMBL" id="JAVBIK010000001">
    <property type="protein sequence ID" value="MDT7517430.1"/>
    <property type="molecule type" value="Genomic_DNA"/>
</dbReference>
<sequence>MQVHQFQVSYIAEQDRLLVRMNSTAGDEQGLWLTRRLMLDLFPHLDKAVHELSLSDPQVVGHDGAAEGAVRDHQQAETLGQSDFQTPYQEASPDADGPLLVTAAHYQLLNKHEMSLRFDESCQGQTESRTVEIHMVSETALALLHVLRLGLQASGWGISGANQPNTQSALLTQASLDADTSDWDAFALAERPKYLN</sequence>
<protein>
    <submittedName>
        <fullName evidence="1">Uncharacterized protein</fullName>
    </submittedName>
</protein>